<dbReference type="SUPFAM" id="SSF46689">
    <property type="entry name" value="Homeodomain-like"/>
    <property type="match status" value="2"/>
</dbReference>
<evidence type="ECO:0000259" key="3">
    <source>
        <dbReference type="PROSITE" id="PS50090"/>
    </source>
</evidence>
<dbReference type="PROSITE" id="PS51294">
    <property type="entry name" value="HTH_MYB"/>
    <property type="match status" value="2"/>
</dbReference>
<dbReference type="Gene3D" id="1.10.10.60">
    <property type="entry name" value="Homeodomain-like"/>
    <property type="match status" value="1"/>
</dbReference>
<dbReference type="PANTHER" id="PTHR46734">
    <property type="entry name" value="TELOMERIC REPEAT-BINDING FACTOR 1 TERF1"/>
    <property type="match status" value="1"/>
</dbReference>
<sequence length="592" mass="65560">MSGISQPLPGLLDTFQFSIPDLPALGDFHIAPLRDPVPSRSTKVPLPLEPLPGPAHSKTRNSEVPFAESFIEKRRGPQITPNDVLLAREAKKPHLAISELLEANSGRDVTPTQLPSFISLSVVERSPIQVPSSLENVEYHAPKRLKLDNEIDHVSNDPIRRLPRPPQKDDRHPPRPAPLLPAMVTGLHEPPPSAALLPSIDVPPRRSLVRAATSSKIHVKDILSTSNPEESPPQPVSNTLVPGSEKTRSHLSPGPVGPSSRAGSPMSTENSTQLGISRDGKTRRARRKWSEQETQDLLAGVHKYGAGRWKQILEDPAFNFCERSSVDLKDRYRVCANNDASVRPLQAPSRTPSNEDLTRFAQSNSFRIHGELGEIQSTTPSGAKGQPTKQRRKRCAWTAVEDQNLLDGVVKHGFQWTLIHDDPELNLHHRRATDLRDRIRNRFPDGYKHADVAPFRSEVKKAEKTGAVSRLASATNGSGTGDVDSPAQSPIFSKSTMARLDTPTTLLPLHASNEQNRTVSATVHMMIHRTDSDGNLVAHKYDRDKDIARDKEQNKDQTQPMVTLPSFSLGVDDDMDWDNRLPPMHEWDDIGI</sequence>
<protein>
    <recommendedName>
        <fullName evidence="7">Myb-like domain-containing protein</fullName>
    </recommendedName>
</protein>
<reference evidence="5 6" key="1">
    <citation type="submission" date="2017-03" db="EMBL/GenBank/DDBJ databases">
        <title>Genomes of endolithic fungi from Antarctica.</title>
        <authorList>
            <person name="Coleine C."/>
            <person name="Masonjones S."/>
            <person name="Stajich J.E."/>
        </authorList>
    </citation>
    <scope>NUCLEOTIDE SEQUENCE [LARGE SCALE GENOMIC DNA]</scope>
    <source>
        <strain evidence="5 6">CCFEE 6314</strain>
    </source>
</reference>
<dbReference type="CDD" id="cd11660">
    <property type="entry name" value="SANT_TRF"/>
    <property type="match status" value="2"/>
</dbReference>
<dbReference type="OrthoDB" id="608866at2759"/>
<feature type="compositionally biased region" description="Polar residues" evidence="2">
    <location>
        <begin position="261"/>
        <end position="275"/>
    </location>
</feature>
<organism evidence="5 6">
    <name type="scientific">Exophiala mesophila</name>
    <name type="common">Black yeast-like fungus</name>
    <dbReference type="NCBI Taxonomy" id="212818"/>
    <lineage>
        <taxon>Eukaryota</taxon>
        <taxon>Fungi</taxon>
        <taxon>Dikarya</taxon>
        <taxon>Ascomycota</taxon>
        <taxon>Pezizomycotina</taxon>
        <taxon>Eurotiomycetes</taxon>
        <taxon>Chaetothyriomycetidae</taxon>
        <taxon>Chaetothyriales</taxon>
        <taxon>Herpotrichiellaceae</taxon>
        <taxon>Exophiala</taxon>
    </lineage>
</organism>
<proteinExistence type="predicted"/>
<keyword evidence="1" id="KW-0539">Nucleus</keyword>
<dbReference type="Pfam" id="PF00249">
    <property type="entry name" value="Myb_DNA-binding"/>
    <property type="match status" value="1"/>
</dbReference>
<comment type="caution">
    <text evidence="5">The sequence shown here is derived from an EMBL/GenBank/DDBJ whole genome shotgun (WGS) entry which is preliminary data.</text>
</comment>
<evidence type="ECO:0008006" key="7">
    <source>
        <dbReference type="Google" id="ProtNLM"/>
    </source>
</evidence>
<dbReference type="Gene3D" id="1.10.246.220">
    <property type="match status" value="1"/>
</dbReference>
<feature type="domain" description="Myb-like" evidence="3">
    <location>
        <begin position="389"/>
        <end position="443"/>
    </location>
</feature>
<evidence type="ECO:0000256" key="1">
    <source>
        <dbReference type="ARBA" id="ARBA00023242"/>
    </source>
</evidence>
<dbReference type="SMART" id="SM00717">
    <property type="entry name" value="SANT"/>
    <property type="match status" value="2"/>
</dbReference>
<dbReference type="InterPro" id="IPR009057">
    <property type="entry name" value="Homeodomain-like_sf"/>
</dbReference>
<dbReference type="InterPro" id="IPR052450">
    <property type="entry name" value="TRBD-Containing_Protein"/>
</dbReference>
<dbReference type="InterPro" id="IPR001005">
    <property type="entry name" value="SANT/Myb"/>
</dbReference>
<dbReference type="InterPro" id="IPR056302">
    <property type="entry name" value="CHD1-2/Hrp3_HTH"/>
</dbReference>
<dbReference type="Proteomes" id="UP000288859">
    <property type="component" value="Unassembled WGS sequence"/>
</dbReference>
<dbReference type="EMBL" id="NAJM01000015">
    <property type="protein sequence ID" value="RVX71833.1"/>
    <property type="molecule type" value="Genomic_DNA"/>
</dbReference>
<name>A0A438N7X0_EXOME</name>
<dbReference type="AlphaFoldDB" id="A0A438N7X0"/>
<dbReference type="PROSITE" id="PS50090">
    <property type="entry name" value="MYB_LIKE"/>
    <property type="match status" value="2"/>
</dbReference>
<dbReference type="InterPro" id="IPR017930">
    <property type="entry name" value="Myb_dom"/>
</dbReference>
<feature type="domain" description="HTH myb-type" evidence="4">
    <location>
        <begin position="281"/>
        <end position="340"/>
    </location>
</feature>
<accession>A0A438N7X0</accession>
<feature type="region of interest" description="Disordered" evidence="2">
    <location>
        <begin position="372"/>
        <end position="391"/>
    </location>
</feature>
<feature type="domain" description="Myb-like" evidence="3">
    <location>
        <begin position="281"/>
        <end position="333"/>
    </location>
</feature>
<evidence type="ECO:0000256" key="2">
    <source>
        <dbReference type="SAM" id="MobiDB-lite"/>
    </source>
</evidence>
<dbReference type="Pfam" id="PF23588">
    <property type="entry name" value="HTH_CHD1_Hrp3"/>
    <property type="match status" value="1"/>
</dbReference>
<dbReference type="VEuPathDB" id="FungiDB:PV10_08760"/>
<evidence type="ECO:0000259" key="4">
    <source>
        <dbReference type="PROSITE" id="PS51294"/>
    </source>
</evidence>
<gene>
    <name evidence="5" type="ORF">B0A52_04232</name>
</gene>
<dbReference type="PANTHER" id="PTHR46734:SF1">
    <property type="entry name" value="TELOMERIC REPEAT-BINDING FACTOR 1"/>
    <property type="match status" value="1"/>
</dbReference>
<evidence type="ECO:0000313" key="6">
    <source>
        <dbReference type="Proteomes" id="UP000288859"/>
    </source>
</evidence>
<feature type="domain" description="HTH myb-type" evidence="4">
    <location>
        <begin position="389"/>
        <end position="447"/>
    </location>
</feature>
<feature type="compositionally biased region" description="Basic and acidic residues" evidence="2">
    <location>
        <begin position="148"/>
        <end position="173"/>
    </location>
</feature>
<feature type="region of interest" description="Disordered" evidence="2">
    <location>
        <begin position="148"/>
        <end position="200"/>
    </location>
</feature>
<feature type="region of interest" description="Disordered" evidence="2">
    <location>
        <begin position="41"/>
        <end position="62"/>
    </location>
</feature>
<feature type="region of interest" description="Disordered" evidence="2">
    <location>
        <begin position="219"/>
        <end position="293"/>
    </location>
</feature>
<evidence type="ECO:0000313" key="5">
    <source>
        <dbReference type="EMBL" id="RVX71833.1"/>
    </source>
</evidence>